<comment type="caution">
    <text evidence="4">The sequence shown here is derived from an EMBL/GenBank/DDBJ whole genome shotgun (WGS) entry which is preliminary data.</text>
</comment>
<dbReference type="InterPro" id="IPR021858">
    <property type="entry name" value="Fun_TF"/>
</dbReference>
<dbReference type="OrthoDB" id="3509362at2759"/>
<evidence type="ECO:0000313" key="4">
    <source>
        <dbReference type="EMBL" id="OAA60380.1"/>
    </source>
</evidence>
<dbReference type="EMBL" id="AZHD01000009">
    <property type="protein sequence ID" value="OAA60380.1"/>
    <property type="molecule type" value="Genomic_DNA"/>
</dbReference>
<keyword evidence="2" id="KW-0539">Nucleus</keyword>
<dbReference type="GO" id="GO:0000976">
    <property type="term" value="F:transcription cis-regulatory region binding"/>
    <property type="evidence" value="ECO:0007669"/>
    <property type="project" value="TreeGrafter"/>
</dbReference>
<protein>
    <recommendedName>
        <fullName evidence="6">Fungal transcriptional regulatory protein</fullName>
    </recommendedName>
</protein>
<reference evidence="4 5" key="1">
    <citation type="journal article" date="2016" name="Genome Biol. Evol.">
        <title>Divergent and convergent evolution of fungal pathogenicity.</title>
        <authorList>
            <person name="Shang Y."/>
            <person name="Xiao G."/>
            <person name="Zheng P."/>
            <person name="Cen K."/>
            <person name="Zhan S."/>
            <person name="Wang C."/>
        </authorList>
    </citation>
    <scope>NUCLEOTIDE SEQUENCE [LARGE SCALE GENOMIC DNA]</scope>
    <source>
        <strain evidence="4 5">RCEF 264</strain>
    </source>
</reference>
<feature type="region of interest" description="Disordered" evidence="3">
    <location>
        <begin position="1"/>
        <end position="22"/>
    </location>
</feature>
<evidence type="ECO:0008006" key="6">
    <source>
        <dbReference type="Google" id="ProtNLM"/>
    </source>
</evidence>
<evidence type="ECO:0000256" key="1">
    <source>
        <dbReference type="ARBA" id="ARBA00004123"/>
    </source>
</evidence>
<organism evidence="4 5">
    <name type="scientific">Niveomyces insectorum RCEF 264</name>
    <dbReference type="NCBI Taxonomy" id="1081102"/>
    <lineage>
        <taxon>Eukaryota</taxon>
        <taxon>Fungi</taxon>
        <taxon>Dikarya</taxon>
        <taxon>Ascomycota</taxon>
        <taxon>Pezizomycotina</taxon>
        <taxon>Sordariomycetes</taxon>
        <taxon>Hypocreomycetidae</taxon>
        <taxon>Hypocreales</taxon>
        <taxon>Cordycipitaceae</taxon>
        <taxon>Niveomyces</taxon>
    </lineage>
</organism>
<dbReference type="Proteomes" id="UP000076874">
    <property type="component" value="Unassembled WGS sequence"/>
</dbReference>
<comment type="subcellular location">
    <subcellularLocation>
        <location evidence="1">Nucleus</location>
    </subcellularLocation>
</comment>
<accession>A0A167TA66</accession>
<dbReference type="GO" id="GO:0005634">
    <property type="term" value="C:nucleus"/>
    <property type="evidence" value="ECO:0007669"/>
    <property type="project" value="UniProtKB-SubCell"/>
</dbReference>
<dbReference type="GO" id="GO:0003700">
    <property type="term" value="F:DNA-binding transcription factor activity"/>
    <property type="evidence" value="ECO:0007669"/>
    <property type="project" value="TreeGrafter"/>
</dbReference>
<dbReference type="Pfam" id="PF11951">
    <property type="entry name" value="Fungal_trans_2"/>
    <property type="match status" value="1"/>
</dbReference>
<gene>
    <name evidence="4" type="ORF">SPI_05504</name>
</gene>
<evidence type="ECO:0000256" key="2">
    <source>
        <dbReference type="ARBA" id="ARBA00023242"/>
    </source>
</evidence>
<dbReference type="PANTHER" id="PTHR37534:SF16">
    <property type="entry name" value="ZN(II)2CYS6 TRANSCRIPTION FACTOR (EUROFUNG)-RELATED"/>
    <property type="match status" value="1"/>
</dbReference>
<sequence>MLLQVNASPESSTATSTGPLRFQDVQNSYDDGECDEAGKGSSPSITSISLFSPVVDPALFDIPAAQKTLVRYYTECASDLLINLEIANNPLRTLILPRAWSSRSLFNAVCAVAAAHWSNTARQAQTPAIPPASAQLYYHRALAGLRRSLDAIPRAAADDGKQQLVPTDAILTTAMLCKYEIISGSTQHWMPHLDGLRNMITQRGGLQTLEPDVRDFLHGLYGYHHTLSRLANLRSGVRKAPRDVVPATGNLHVDVYFGLTEQIGQLCCRIWELAQSVPVAVADIDVLQVEVNSINAELTSWTCPTTGREVPPWVSAEAFVRLEKVAKGFRYAAFVYLHSVLTYVALKSPGVGAAAHVRALHDTITYTKDHAVARIVEIVRTCLPLAHCEYSALCFALFCAGVETESGDDRLFVLHCIGKLEAAFGIGNTTVLKKLIRHIWKLKVVDGVTRHWQFAMEELGWQLCLT</sequence>
<dbReference type="PANTHER" id="PTHR37534">
    <property type="entry name" value="TRANSCRIPTIONAL ACTIVATOR PROTEIN UGA3"/>
    <property type="match status" value="1"/>
</dbReference>
<dbReference type="AlphaFoldDB" id="A0A167TA66"/>
<evidence type="ECO:0000256" key="3">
    <source>
        <dbReference type="SAM" id="MobiDB-lite"/>
    </source>
</evidence>
<keyword evidence="5" id="KW-1185">Reference proteome</keyword>
<dbReference type="GO" id="GO:0045944">
    <property type="term" value="P:positive regulation of transcription by RNA polymerase II"/>
    <property type="evidence" value="ECO:0007669"/>
    <property type="project" value="TreeGrafter"/>
</dbReference>
<proteinExistence type="predicted"/>
<name>A0A167TA66_9HYPO</name>
<evidence type="ECO:0000313" key="5">
    <source>
        <dbReference type="Proteomes" id="UP000076874"/>
    </source>
</evidence>